<dbReference type="Proteomes" id="UP000622797">
    <property type="component" value="Unassembled WGS sequence"/>
</dbReference>
<feature type="region of interest" description="Disordered" evidence="1">
    <location>
        <begin position="135"/>
        <end position="316"/>
    </location>
</feature>
<feature type="region of interest" description="Disordered" evidence="1">
    <location>
        <begin position="780"/>
        <end position="824"/>
    </location>
</feature>
<dbReference type="InterPro" id="IPR036028">
    <property type="entry name" value="SH3-like_dom_sf"/>
</dbReference>
<organism evidence="2 3">
    <name type="scientific">Fusarium sarcochroum</name>
    <dbReference type="NCBI Taxonomy" id="1208366"/>
    <lineage>
        <taxon>Eukaryota</taxon>
        <taxon>Fungi</taxon>
        <taxon>Dikarya</taxon>
        <taxon>Ascomycota</taxon>
        <taxon>Pezizomycotina</taxon>
        <taxon>Sordariomycetes</taxon>
        <taxon>Hypocreomycetidae</taxon>
        <taxon>Hypocreales</taxon>
        <taxon>Nectriaceae</taxon>
        <taxon>Fusarium</taxon>
        <taxon>Fusarium lateritium species complex</taxon>
    </lineage>
</organism>
<sequence length="824" mass="90828">MDDVADLVITPFRDIVDKGRTAVENAGDDKPMLKAAQSLVKEGERALKRIEPLCRKHLDEYGSNFLDCLKENDEIANFRSELNDLLWEFEDYIELDDFEPEKFAELQALSRKAAPKIYDILMRLKLEVPIDHDGPSIMTRMSGPQSRPISPDAPPIPLLYPFSDMRKDAISPASVPRSTSSLAESRSSNDPPSVEAATAQLRSMMQAQSGPDEGLHFESSEPNRTPQTALTPIEPPPRPPSANPWETSSHPREGHFSDDFSFERRQPVAPIESPVEPISPPLSPDQGKELRPRPLKMTGDRSSQYSNDSQVSSVGMESVTYERTYSVFPTPRGRYSSPNSILSTSIPEDVVSDRSSAGYIPQFSPRMPPPRTHSLPQSRPESVETNPGSVFDGGRADGMNTPLTDNRGSSFSGADGSPTLGTAELSPLSVKPPPVNNYQGMLEPVKPAMVPEVDNLPIPVETEIAVPEHPPNPFAIDCKLSPQSSFYFHKGFCDGAKEILNGGAGVRKTVKAGFASAATVAKCVKCHFELDFKEIDLDVNKAGRTLHASDATVFTSQKALFAHLARHQRPLPAVPGFTVIEQATVPDHYKNDYDIHFKSPVETHPVVEKHDDICLMPTATSKEPARRMYGQRLLYDRTPALELVQGARICGLSWPPKYLGEWAFGYHDSVFASVPTEILRLDPPPRSEIRIDGTSPVQATARWKFNHKDKIKGDWLKFEKDEVITNISWPYQEFWCWSGTNAKGKTGIFPSAFIDIGTLRDFNTGGSGSDRASVVSNERNKSLSVLSRFSSRKTSRAGRPGSIAGSISSNEMPPLPTPISNGRD</sequence>
<feature type="compositionally biased region" description="Polar residues" evidence="1">
    <location>
        <begin position="374"/>
        <end position="388"/>
    </location>
</feature>
<dbReference type="AlphaFoldDB" id="A0A8H4XF06"/>
<evidence type="ECO:0000313" key="3">
    <source>
        <dbReference type="Proteomes" id="UP000622797"/>
    </source>
</evidence>
<dbReference type="Gene3D" id="2.30.30.40">
    <property type="entry name" value="SH3 Domains"/>
    <property type="match status" value="1"/>
</dbReference>
<protein>
    <recommendedName>
        <fullName evidence="4">SH3 domain-containing protein</fullName>
    </recommendedName>
</protein>
<keyword evidence="3" id="KW-1185">Reference proteome</keyword>
<proteinExistence type="predicted"/>
<evidence type="ECO:0000256" key="1">
    <source>
        <dbReference type="SAM" id="MobiDB-lite"/>
    </source>
</evidence>
<dbReference type="EMBL" id="JABEXW010000050">
    <property type="protein sequence ID" value="KAF4972678.1"/>
    <property type="molecule type" value="Genomic_DNA"/>
</dbReference>
<feature type="compositionally biased region" description="Basic and acidic residues" evidence="1">
    <location>
        <begin position="249"/>
        <end position="266"/>
    </location>
</feature>
<reference evidence="2" key="1">
    <citation type="journal article" date="2020" name="BMC Genomics">
        <title>Correction to: Identification and distribution of gene clusters required for synthesis of sphingolipid metabolism inhibitors in diverse species of the filamentous fungus Fusarium.</title>
        <authorList>
            <person name="Kim H.S."/>
            <person name="Lohmar J.M."/>
            <person name="Busman M."/>
            <person name="Brown D.W."/>
            <person name="Naumann T.A."/>
            <person name="Divon H.H."/>
            <person name="Lysoe E."/>
            <person name="Uhlig S."/>
            <person name="Proctor R.H."/>
        </authorList>
    </citation>
    <scope>NUCLEOTIDE SEQUENCE</scope>
    <source>
        <strain evidence="2">NRRL 20472</strain>
    </source>
</reference>
<dbReference type="OrthoDB" id="5243589at2759"/>
<evidence type="ECO:0000313" key="2">
    <source>
        <dbReference type="EMBL" id="KAF4972678.1"/>
    </source>
</evidence>
<feature type="compositionally biased region" description="Low complexity" evidence="1">
    <location>
        <begin position="178"/>
        <end position="188"/>
    </location>
</feature>
<accession>A0A8H4XF06</accession>
<evidence type="ECO:0008006" key="4">
    <source>
        <dbReference type="Google" id="ProtNLM"/>
    </source>
</evidence>
<gene>
    <name evidence="2" type="ORF">FSARC_827</name>
</gene>
<feature type="region of interest" description="Disordered" evidence="1">
    <location>
        <begin position="356"/>
        <end position="431"/>
    </location>
</feature>
<reference evidence="2" key="2">
    <citation type="submission" date="2020-05" db="EMBL/GenBank/DDBJ databases">
        <authorList>
            <person name="Kim H.-S."/>
            <person name="Proctor R.H."/>
            <person name="Brown D.W."/>
        </authorList>
    </citation>
    <scope>NUCLEOTIDE SEQUENCE</scope>
    <source>
        <strain evidence="2">NRRL 20472</strain>
    </source>
</reference>
<name>A0A8H4XF06_9HYPO</name>
<feature type="compositionally biased region" description="Pro residues" evidence="1">
    <location>
        <begin position="233"/>
        <end position="242"/>
    </location>
</feature>
<dbReference type="SUPFAM" id="SSF50044">
    <property type="entry name" value="SH3-domain"/>
    <property type="match status" value="1"/>
</dbReference>
<feature type="compositionally biased region" description="Polar residues" evidence="1">
    <location>
        <begin position="780"/>
        <end position="789"/>
    </location>
</feature>
<dbReference type="CDD" id="cd00174">
    <property type="entry name" value="SH3"/>
    <property type="match status" value="1"/>
</dbReference>
<feature type="compositionally biased region" description="Low complexity" evidence="1">
    <location>
        <begin position="302"/>
        <end position="314"/>
    </location>
</feature>
<feature type="compositionally biased region" description="Polar residues" evidence="1">
    <location>
        <begin position="401"/>
        <end position="412"/>
    </location>
</feature>
<comment type="caution">
    <text evidence="2">The sequence shown here is derived from an EMBL/GenBank/DDBJ whole genome shotgun (WGS) entry which is preliminary data.</text>
</comment>
<feature type="compositionally biased region" description="Polar residues" evidence="1">
    <location>
        <begin position="200"/>
        <end position="209"/>
    </location>
</feature>